<feature type="compositionally biased region" description="Acidic residues" evidence="1">
    <location>
        <begin position="1"/>
        <end position="11"/>
    </location>
</feature>
<sequence length="218" mass="25456">MLGEENSDLGEEGVLTAGQPPREVEEETGDQPNEDWMRLRDENQRSLVDMLSELIQEMGAVNNRMIRIEMRQGVADSEHLRVKRGRKQGTPKIKWWELKNERLKQQFKERVLNEITPKENANEWWEENSNIIRRVGEELLGKTSGRGAPQDKESWWWNREVQEKIRLKKEAKKKWDLSGRDDDKVAAKAAKKEAKKAVAQAKARRKMRTLTTKMIKGP</sequence>
<feature type="compositionally biased region" description="Acidic residues" evidence="1">
    <location>
        <begin position="24"/>
        <end position="33"/>
    </location>
</feature>
<organism evidence="2 3">
    <name type="scientific">Petrolisthes cinctipes</name>
    <name type="common">Flat porcelain crab</name>
    <dbReference type="NCBI Taxonomy" id="88211"/>
    <lineage>
        <taxon>Eukaryota</taxon>
        <taxon>Metazoa</taxon>
        <taxon>Ecdysozoa</taxon>
        <taxon>Arthropoda</taxon>
        <taxon>Crustacea</taxon>
        <taxon>Multicrustacea</taxon>
        <taxon>Malacostraca</taxon>
        <taxon>Eumalacostraca</taxon>
        <taxon>Eucarida</taxon>
        <taxon>Decapoda</taxon>
        <taxon>Pleocyemata</taxon>
        <taxon>Anomura</taxon>
        <taxon>Galatheoidea</taxon>
        <taxon>Porcellanidae</taxon>
        <taxon>Petrolisthes</taxon>
    </lineage>
</organism>
<evidence type="ECO:0000313" key="2">
    <source>
        <dbReference type="EMBL" id="KAK3884449.1"/>
    </source>
</evidence>
<evidence type="ECO:0000313" key="3">
    <source>
        <dbReference type="Proteomes" id="UP001286313"/>
    </source>
</evidence>
<name>A0AAE1G360_PETCI</name>
<reference evidence="2" key="1">
    <citation type="submission" date="2023-10" db="EMBL/GenBank/DDBJ databases">
        <title>Genome assemblies of two species of porcelain crab, Petrolisthes cinctipes and Petrolisthes manimaculis (Anomura: Porcellanidae).</title>
        <authorList>
            <person name="Angst P."/>
        </authorList>
    </citation>
    <scope>NUCLEOTIDE SEQUENCE</scope>
    <source>
        <strain evidence="2">PB745_01</strain>
        <tissue evidence="2">Gill</tissue>
    </source>
</reference>
<keyword evidence="3" id="KW-1185">Reference proteome</keyword>
<dbReference type="EMBL" id="JAWQEG010000884">
    <property type="protein sequence ID" value="KAK3884449.1"/>
    <property type="molecule type" value="Genomic_DNA"/>
</dbReference>
<protein>
    <submittedName>
        <fullName evidence="2">Uncharacterized protein</fullName>
    </submittedName>
</protein>
<accession>A0AAE1G360</accession>
<feature type="region of interest" description="Disordered" evidence="1">
    <location>
        <begin position="1"/>
        <end position="37"/>
    </location>
</feature>
<comment type="caution">
    <text evidence="2">The sequence shown here is derived from an EMBL/GenBank/DDBJ whole genome shotgun (WGS) entry which is preliminary data.</text>
</comment>
<dbReference type="AlphaFoldDB" id="A0AAE1G360"/>
<evidence type="ECO:0000256" key="1">
    <source>
        <dbReference type="SAM" id="MobiDB-lite"/>
    </source>
</evidence>
<dbReference type="Proteomes" id="UP001286313">
    <property type="component" value="Unassembled WGS sequence"/>
</dbReference>
<proteinExistence type="predicted"/>
<gene>
    <name evidence="2" type="ORF">Pcinc_011284</name>
</gene>